<evidence type="ECO:0000256" key="3">
    <source>
        <dbReference type="ARBA" id="ARBA00038502"/>
    </source>
</evidence>
<dbReference type="Proteomes" id="UP001195422">
    <property type="component" value="Unassembled WGS sequence"/>
</dbReference>
<dbReference type="InterPro" id="IPR051531">
    <property type="entry name" value="N-acetyltransferase"/>
</dbReference>
<dbReference type="PANTHER" id="PTHR43792">
    <property type="entry name" value="GNAT FAMILY, PUTATIVE (AFU_ORTHOLOGUE AFUA_3G00765)-RELATED-RELATED"/>
    <property type="match status" value="1"/>
</dbReference>
<name>A0ABS4XPF9_GLUPR</name>
<dbReference type="GO" id="GO:0008999">
    <property type="term" value="F:protein-N-terminal-alanine acetyltransferase activity"/>
    <property type="evidence" value="ECO:0007669"/>
    <property type="project" value="UniProtKB-EC"/>
</dbReference>
<evidence type="ECO:0000256" key="2">
    <source>
        <dbReference type="ARBA" id="ARBA00023315"/>
    </source>
</evidence>
<keyword evidence="6" id="KW-1185">Reference proteome</keyword>
<dbReference type="PANTHER" id="PTHR43792:SF8">
    <property type="entry name" value="[RIBOSOMAL PROTEIN US5]-ALANINE N-ACETYLTRANSFERASE"/>
    <property type="match status" value="1"/>
</dbReference>
<accession>A0ABS4XPF9</accession>
<keyword evidence="2 5" id="KW-0012">Acyltransferase</keyword>
<evidence type="ECO:0000313" key="5">
    <source>
        <dbReference type="EMBL" id="MBP2398403.1"/>
    </source>
</evidence>
<keyword evidence="1 5" id="KW-0808">Transferase</keyword>
<dbReference type="Gene3D" id="3.40.630.30">
    <property type="match status" value="1"/>
</dbReference>
<dbReference type="SUPFAM" id="SSF55729">
    <property type="entry name" value="Acyl-CoA N-acyltransferases (Nat)"/>
    <property type="match status" value="1"/>
</dbReference>
<dbReference type="PROSITE" id="PS51186">
    <property type="entry name" value="GNAT"/>
    <property type="match status" value="1"/>
</dbReference>
<evidence type="ECO:0000256" key="1">
    <source>
        <dbReference type="ARBA" id="ARBA00022679"/>
    </source>
</evidence>
<organism evidence="5 6">
    <name type="scientific">Glutamicibacter protophormiae</name>
    <name type="common">Brevibacterium protophormiae</name>
    <dbReference type="NCBI Taxonomy" id="37930"/>
    <lineage>
        <taxon>Bacteria</taxon>
        <taxon>Bacillati</taxon>
        <taxon>Actinomycetota</taxon>
        <taxon>Actinomycetes</taxon>
        <taxon>Micrococcales</taxon>
        <taxon>Micrococcaceae</taxon>
        <taxon>Glutamicibacter</taxon>
    </lineage>
</organism>
<dbReference type="InterPro" id="IPR000182">
    <property type="entry name" value="GNAT_dom"/>
</dbReference>
<dbReference type="Pfam" id="PF13302">
    <property type="entry name" value="Acetyltransf_3"/>
    <property type="match status" value="1"/>
</dbReference>
<reference evidence="5 6" key="1">
    <citation type="submission" date="2021-03" db="EMBL/GenBank/DDBJ databases">
        <title>Sequencing the genomes of 1000 actinobacteria strains.</title>
        <authorList>
            <person name="Klenk H.-P."/>
        </authorList>
    </citation>
    <scope>NUCLEOTIDE SEQUENCE [LARGE SCALE GENOMIC DNA]</scope>
    <source>
        <strain evidence="5 6">DSM 20168</strain>
    </source>
</reference>
<dbReference type="RefSeq" id="WP_229777444.1">
    <property type="nucleotide sequence ID" value="NZ_BMPH01000015.1"/>
</dbReference>
<protein>
    <submittedName>
        <fullName evidence="5">Ribosomal-protein-alanine N-acetyltransferase</fullName>
        <ecNumber evidence="5">2.3.1.267</ecNumber>
    </submittedName>
</protein>
<evidence type="ECO:0000313" key="6">
    <source>
        <dbReference type="Proteomes" id="UP001195422"/>
    </source>
</evidence>
<dbReference type="InterPro" id="IPR016181">
    <property type="entry name" value="Acyl_CoA_acyltransferase"/>
</dbReference>
<dbReference type="EMBL" id="JAGIOJ010000001">
    <property type="protein sequence ID" value="MBP2398403.1"/>
    <property type="molecule type" value="Genomic_DNA"/>
</dbReference>
<comment type="similarity">
    <text evidence="3">Belongs to the acetyltransferase family. RimJ subfamily.</text>
</comment>
<sequence>MHFPVTSGNGAALRLLQAGDAGEMAAAYLRNRAHLAPWEPERPEEFFTPAGQRRTLDIQLDSLAAALAYPAALFAEGRIIGRFTLSGVVRGPFQSASLGYWMDAAHQGRGLATFAVHAMCQIAGSALGLHRIEAGTLLHNHASQAVLRKCGFEQIGMAPRYLKIAGEWQDHNLYQCLLENESGQEAAAQEAESM</sequence>
<feature type="domain" description="N-acetyltransferase" evidence="4">
    <location>
        <begin position="11"/>
        <end position="179"/>
    </location>
</feature>
<dbReference type="EC" id="2.3.1.267" evidence="5"/>
<comment type="caution">
    <text evidence="5">The sequence shown here is derived from an EMBL/GenBank/DDBJ whole genome shotgun (WGS) entry which is preliminary data.</text>
</comment>
<proteinExistence type="inferred from homology"/>
<gene>
    <name evidence="5" type="ORF">JOF39_001484</name>
</gene>
<evidence type="ECO:0000259" key="4">
    <source>
        <dbReference type="PROSITE" id="PS51186"/>
    </source>
</evidence>